<comment type="caution">
    <text evidence="8">The sequence shown here is derived from an EMBL/GenBank/DDBJ whole genome shotgun (WGS) entry which is preliminary data.</text>
</comment>
<dbReference type="Pfam" id="PF01810">
    <property type="entry name" value="LysE"/>
    <property type="match status" value="1"/>
</dbReference>
<evidence type="ECO:0000313" key="8">
    <source>
        <dbReference type="EMBL" id="TXC82259.1"/>
    </source>
</evidence>
<evidence type="ECO:0000256" key="4">
    <source>
        <dbReference type="ARBA" id="ARBA00022989"/>
    </source>
</evidence>
<dbReference type="EMBL" id="JAZHGA010000019">
    <property type="protein sequence ID" value="MEM5342770.1"/>
    <property type="molecule type" value="Genomic_DNA"/>
</dbReference>
<keyword evidence="5 6" id="KW-0472">Membrane</keyword>
<proteinExistence type="predicted"/>
<keyword evidence="2" id="KW-1003">Cell membrane</keyword>
<gene>
    <name evidence="8" type="ORF">FRZ40_17330</name>
    <name evidence="7" type="ORF">V4C56_24510</name>
</gene>
<reference evidence="7 10" key="3">
    <citation type="submission" date="2024-01" db="EMBL/GenBank/DDBJ databases">
        <title>The diversity of rhizobia nodulating Mimosa spp. in eleven states of Brazil covering several biomes is determined by host plant, location, and edaphic factors.</title>
        <authorList>
            <person name="Rouws L."/>
            <person name="Barauna A."/>
            <person name="Beukes C."/>
            <person name="De Faria S.M."/>
            <person name="Gross E."/>
            <person name="Dos Reis Junior F.B."/>
            <person name="Simon M."/>
            <person name="Maluk M."/>
            <person name="Odee D.W."/>
            <person name="Kenicer G."/>
            <person name="Young J.P.W."/>
            <person name="Reis V.M."/>
            <person name="Zilli J."/>
            <person name="James E.K."/>
        </authorList>
    </citation>
    <scope>NUCLEOTIDE SEQUENCE [LARGE SCALE GENOMIC DNA]</scope>
    <source>
        <strain evidence="7 10">JPY530</strain>
    </source>
</reference>
<name>A0A5C6VAL6_9BURK</name>
<dbReference type="EMBL" id="VOQS01000003">
    <property type="protein sequence ID" value="TXC82259.1"/>
    <property type="molecule type" value="Genomic_DNA"/>
</dbReference>
<reference evidence="8" key="2">
    <citation type="submission" date="2019-08" db="EMBL/GenBank/DDBJ databases">
        <authorList>
            <person name="Im W.-T."/>
        </authorList>
    </citation>
    <scope>NUCLEOTIDE SEQUENCE</scope>
    <source>
        <strain evidence="8">NF 2-5-3</strain>
    </source>
</reference>
<accession>A0A5C6VAL6</accession>
<evidence type="ECO:0000256" key="3">
    <source>
        <dbReference type="ARBA" id="ARBA00022692"/>
    </source>
</evidence>
<dbReference type="RefSeq" id="WP_028364847.1">
    <property type="nucleotide sequence ID" value="NZ_JAZHFZ010000018.1"/>
</dbReference>
<protein>
    <submittedName>
        <fullName evidence="8">LysE family translocator</fullName>
    </submittedName>
</protein>
<feature type="transmembrane region" description="Helical" evidence="6">
    <location>
        <begin position="157"/>
        <end position="179"/>
    </location>
</feature>
<evidence type="ECO:0000313" key="10">
    <source>
        <dbReference type="Proteomes" id="UP001481677"/>
    </source>
</evidence>
<dbReference type="GO" id="GO:0015171">
    <property type="term" value="F:amino acid transmembrane transporter activity"/>
    <property type="evidence" value="ECO:0007669"/>
    <property type="project" value="TreeGrafter"/>
</dbReference>
<evidence type="ECO:0000313" key="9">
    <source>
        <dbReference type="Proteomes" id="UP000321776"/>
    </source>
</evidence>
<evidence type="ECO:0000313" key="7">
    <source>
        <dbReference type="EMBL" id="MEM5342770.1"/>
    </source>
</evidence>
<keyword evidence="4 6" id="KW-1133">Transmembrane helix</keyword>
<dbReference type="PANTHER" id="PTHR30086:SF20">
    <property type="entry name" value="ARGININE EXPORTER PROTEIN ARGO-RELATED"/>
    <property type="match status" value="1"/>
</dbReference>
<keyword evidence="10" id="KW-1185">Reference proteome</keyword>
<keyword evidence="3 6" id="KW-0812">Transmembrane</keyword>
<evidence type="ECO:0000256" key="5">
    <source>
        <dbReference type="ARBA" id="ARBA00023136"/>
    </source>
</evidence>
<comment type="subcellular location">
    <subcellularLocation>
        <location evidence="1">Cell membrane</location>
        <topology evidence="1">Multi-pass membrane protein</topology>
    </subcellularLocation>
</comment>
<dbReference type="Proteomes" id="UP001481677">
    <property type="component" value="Unassembled WGS sequence"/>
</dbReference>
<evidence type="ECO:0000256" key="1">
    <source>
        <dbReference type="ARBA" id="ARBA00004651"/>
    </source>
</evidence>
<feature type="transmembrane region" description="Helical" evidence="6">
    <location>
        <begin position="70"/>
        <end position="93"/>
    </location>
</feature>
<feature type="transmembrane region" description="Helical" evidence="6">
    <location>
        <begin position="44"/>
        <end position="64"/>
    </location>
</feature>
<dbReference type="InterPro" id="IPR001123">
    <property type="entry name" value="LeuE-type"/>
</dbReference>
<dbReference type="Proteomes" id="UP000321776">
    <property type="component" value="Unassembled WGS sequence"/>
</dbReference>
<dbReference type="PANTHER" id="PTHR30086">
    <property type="entry name" value="ARGININE EXPORTER PROTEIN ARGO"/>
    <property type="match status" value="1"/>
</dbReference>
<reference evidence="8 9" key="1">
    <citation type="journal article" date="2018" name="Int. J. Syst. Evol. Microbiol.">
        <title>Paraburkholderia azotifigens sp. nov., a nitrogen-fixing bacterium isolated from paddy soil.</title>
        <authorList>
            <person name="Choi G.M."/>
            <person name="Im W.T."/>
        </authorList>
    </citation>
    <scope>NUCLEOTIDE SEQUENCE [LARGE SCALE GENOMIC DNA]</scope>
    <source>
        <strain evidence="8 9">NF 2-5-3</strain>
    </source>
</reference>
<evidence type="ECO:0000256" key="6">
    <source>
        <dbReference type="SAM" id="Phobius"/>
    </source>
</evidence>
<dbReference type="GO" id="GO:0005886">
    <property type="term" value="C:plasma membrane"/>
    <property type="evidence" value="ECO:0007669"/>
    <property type="project" value="UniProtKB-SubCell"/>
</dbReference>
<evidence type="ECO:0000256" key="2">
    <source>
        <dbReference type="ARBA" id="ARBA00022475"/>
    </source>
</evidence>
<sequence length="212" mass="22061">MTSLPILSANVLIAYSAYFLGTASPGPSNLAIMSIASTDGRKAAFSFAAGVVCGSFFWAMLAALGLSAALLAFSGLMVGLKIFGGCYLLWLAFKSGRSALQARAAQTREAGAPLSLRRIYTRGLLMHLTNPKAILVWISVVALASPANGGAPHMLTTVAGCLAIGMLVFGSYAALFSTPVARRVYLSIRRWLDGGLAVVFGLAGLKLLTSRA</sequence>
<feature type="transmembrane region" description="Helical" evidence="6">
    <location>
        <begin position="124"/>
        <end position="145"/>
    </location>
</feature>
<organism evidence="8 9">
    <name type="scientific">Paraburkholderia azotifigens</name>
    <dbReference type="NCBI Taxonomy" id="2057004"/>
    <lineage>
        <taxon>Bacteria</taxon>
        <taxon>Pseudomonadati</taxon>
        <taxon>Pseudomonadota</taxon>
        <taxon>Betaproteobacteria</taxon>
        <taxon>Burkholderiales</taxon>
        <taxon>Burkholderiaceae</taxon>
        <taxon>Paraburkholderia</taxon>
    </lineage>
</organism>
<dbReference type="AlphaFoldDB" id="A0A5C6VAL6"/>
<feature type="transmembrane region" description="Helical" evidence="6">
    <location>
        <begin position="12"/>
        <end position="32"/>
    </location>
</feature>